<evidence type="ECO:0000313" key="2">
    <source>
        <dbReference type="EMBL" id="MFC3678990.1"/>
    </source>
</evidence>
<dbReference type="Pfam" id="PF01906">
    <property type="entry name" value="YbjQ_1"/>
    <property type="match status" value="1"/>
</dbReference>
<dbReference type="InterPro" id="IPR035439">
    <property type="entry name" value="UPF0145_dom_sf"/>
</dbReference>
<dbReference type="PANTHER" id="PTHR34068">
    <property type="entry name" value="UPF0145 PROTEIN YBJQ"/>
    <property type="match status" value="1"/>
</dbReference>
<protein>
    <submittedName>
        <fullName evidence="2">YbjQ family protein</fullName>
    </submittedName>
</protein>
<dbReference type="EMBL" id="JBHRYB010000001">
    <property type="protein sequence ID" value="MFC3678990.1"/>
    <property type="molecule type" value="Genomic_DNA"/>
</dbReference>
<proteinExistence type="inferred from homology"/>
<gene>
    <name evidence="2" type="ORF">ACFOMG_02530</name>
</gene>
<name>A0ABV7VN73_9GAMM</name>
<accession>A0ABV7VN73</accession>
<organism evidence="2 3">
    <name type="scientific">Bacterioplanoides pacificum</name>
    <dbReference type="NCBI Taxonomy" id="1171596"/>
    <lineage>
        <taxon>Bacteria</taxon>
        <taxon>Pseudomonadati</taxon>
        <taxon>Pseudomonadota</taxon>
        <taxon>Gammaproteobacteria</taxon>
        <taxon>Oceanospirillales</taxon>
        <taxon>Oceanospirillaceae</taxon>
        <taxon>Bacterioplanoides</taxon>
    </lineage>
</organism>
<comment type="similarity">
    <text evidence="1">Belongs to the UPF0145 family.</text>
</comment>
<dbReference type="RefSeq" id="WP_376864577.1">
    <property type="nucleotide sequence ID" value="NZ_JBHRYB010000001.1"/>
</dbReference>
<sequence length="163" mass="18336">MQQLIIFLVLLGLGYFFGRMAESRHYKSIHSRETAYRKLLVMPEKFPPIDYARHDSRMVSGNVVISVDYFKTVAAGLRSVFGGRVSAYESLLDRARREAILRMQEEARRYGADAVYNLKFETARIGQNAGQSLGSVEVLAYGTALIPTPQMRAERFAAAQASH</sequence>
<dbReference type="PANTHER" id="PTHR34068:SF2">
    <property type="entry name" value="UPF0145 PROTEIN SCO3412"/>
    <property type="match status" value="1"/>
</dbReference>
<dbReference type="Gene3D" id="3.30.110.70">
    <property type="entry name" value="Hypothetical protein apc22750. Chain B"/>
    <property type="match status" value="1"/>
</dbReference>
<evidence type="ECO:0000313" key="3">
    <source>
        <dbReference type="Proteomes" id="UP001595722"/>
    </source>
</evidence>
<dbReference type="Proteomes" id="UP001595722">
    <property type="component" value="Unassembled WGS sequence"/>
</dbReference>
<dbReference type="InterPro" id="IPR002765">
    <property type="entry name" value="UPF0145_YbjQ-like"/>
</dbReference>
<keyword evidence="3" id="KW-1185">Reference proteome</keyword>
<reference evidence="3" key="1">
    <citation type="journal article" date="2019" name="Int. J. Syst. Evol. Microbiol.">
        <title>The Global Catalogue of Microorganisms (GCM) 10K type strain sequencing project: providing services to taxonomists for standard genome sequencing and annotation.</title>
        <authorList>
            <consortium name="The Broad Institute Genomics Platform"/>
            <consortium name="The Broad Institute Genome Sequencing Center for Infectious Disease"/>
            <person name="Wu L."/>
            <person name="Ma J."/>
        </authorList>
    </citation>
    <scope>NUCLEOTIDE SEQUENCE [LARGE SCALE GENOMIC DNA]</scope>
    <source>
        <strain evidence="3">KCTC 42424</strain>
    </source>
</reference>
<comment type="caution">
    <text evidence="2">The sequence shown here is derived from an EMBL/GenBank/DDBJ whole genome shotgun (WGS) entry which is preliminary data.</text>
</comment>
<dbReference type="SUPFAM" id="SSF117782">
    <property type="entry name" value="YbjQ-like"/>
    <property type="match status" value="1"/>
</dbReference>
<evidence type="ECO:0000256" key="1">
    <source>
        <dbReference type="ARBA" id="ARBA00010751"/>
    </source>
</evidence>